<dbReference type="Pfam" id="PF02190">
    <property type="entry name" value="LON_substr_bdg"/>
    <property type="match status" value="1"/>
</dbReference>
<evidence type="ECO:0000313" key="2">
    <source>
        <dbReference type="EMBL" id="TNV75092.1"/>
    </source>
</evidence>
<organism evidence="2 3">
    <name type="scientific">Halteria grandinella</name>
    <dbReference type="NCBI Taxonomy" id="5974"/>
    <lineage>
        <taxon>Eukaryota</taxon>
        <taxon>Sar</taxon>
        <taxon>Alveolata</taxon>
        <taxon>Ciliophora</taxon>
        <taxon>Intramacronucleata</taxon>
        <taxon>Spirotrichea</taxon>
        <taxon>Stichotrichia</taxon>
        <taxon>Sporadotrichida</taxon>
        <taxon>Halteriidae</taxon>
        <taxon>Halteria</taxon>
    </lineage>
</organism>
<protein>
    <recommendedName>
        <fullName evidence="1">Lon N-terminal domain-containing protein</fullName>
    </recommendedName>
</protein>
<reference evidence="2" key="1">
    <citation type="submission" date="2019-06" db="EMBL/GenBank/DDBJ databases">
        <authorList>
            <person name="Zheng W."/>
        </authorList>
    </citation>
    <scope>NUCLEOTIDE SEQUENCE</scope>
    <source>
        <strain evidence="2">QDHG01</strain>
    </source>
</reference>
<proteinExistence type="predicted"/>
<feature type="domain" description="Lon N-terminal" evidence="1">
    <location>
        <begin position="2"/>
        <end position="115"/>
    </location>
</feature>
<dbReference type="InterPro" id="IPR003111">
    <property type="entry name" value="Lon_prtase_N"/>
</dbReference>
<evidence type="ECO:0000259" key="1">
    <source>
        <dbReference type="Pfam" id="PF02190"/>
    </source>
</evidence>
<dbReference type="InterPro" id="IPR015947">
    <property type="entry name" value="PUA-like_sf"/>
</dbReference>
<gene>
    <name evidence="2" type="ORF">FGO68_gene14624</name>
</gene>
<sequence>MLLAGLKRVRLDEEYRRPDKLYREARVTILEDTQAVEVNPGCAAELASRFLELLKKHDSKDPMGAALKRAVQERTDNGVLADLVGQALTLPPFLKQALLDESRVPSRIEALLSILRPLTPELVTEAEPHDGYPPTFSMN</sequence>
<comment type="caution">
    <text evidence="2">The sequence shown here is derived from an EMBL/GenBank/DDBJ whole genome shotgun (WGS) entry which is preliminary data.</text>
</comment>
<dbReference type="Gene3D" id="1.20.58.1480">
    <property type="match status" value="1"/>
</dbReference>
<keyword evidence="3" id="KW-1185">Reference proteome</keyword>
<dbReference type="AlphaFoldDB" id="A0A8J8SY27"/>
<dbReference type="SUPFAM" id="SSF88697">
    <property type="entry name" value="PUA domain-like"/>
    <property type="match status" value="1"/>
</dbReference>
<evidence type="ECO:0000313" key="3">
    <source>
        <dbReference type="Proteomes" id="UP000785679"/>
    </source>
</evidence>
<name>A0A8J8SY27_HALGN</name>
<dbReference type="Proteomes" id="UP000785679">
    <property type="component" value="Unassembled WGS sequence"/>
</dbReference>
<dbReference type="EMBL" id="RRYP01016510">
    <property type="protein sequence ID" value="TNV75092.1"/>
    <property type="molecule type" value="Genomic_DNA"/>
</dbReference>
<accession>A0A8J8SY27</accession>